<feature type="compositionally biased region" description="Polar residues" evidence="1">
    <location>
        <begin position="52"/>
        <end position="66"/>
    </location>
</feature>
<proteinExistence type="predicted"/>
<feature type="region of interest" description="Disordered" evidence="1">
    <location>
        <begin position="18"/>
        <end position="66"/>
    </location>
</feature>
<evidence type="ECO:0000256" key="1">
    <source>
        <dbReference type="SAM" id="MobiDB-lite"/>
    </source>
</evidence>
<protein>
    <submittedName>
        <fullName evidence="2">Uncharacterized protein</fullName>
    </submittedName>
</protein>
<dbReference type="EMBL" id="BQNB010015302">
    <property type="protein sequence ID" value="GJT38428.1"/>
    <property type="molecule type" value="Genomic_DNA"/>
</dbReference>
<dbReference type="Proteomes" id="UP001151760">
    <property type="component" value="Unassembled WGS sequence"/>
</dbReference>
<reference evidence="2" key="2">
    <citation type="submission" date="2022-01" db="EMBL/GenBank/DDBJ databases">
        <authorList>
            <person name="Yamashiro T."/>
            <person name="Shiraishi A."/>
            <person name="Satake H."/>
            <person name="Nakayama K."/>
        </authorList>
    </citation>
    <scope>NUCLEOTIDE SEQUENCE</scope>
</reference>
<evidence type="ECO:0000313" key="3">
    <source>
        <dbReference type="Proteomes" id="UP001151760"/>
    </source>
</evidence>
<gene>
    <name evidence="2" type="ORF">Tco_0938293</name>
</gene>
<name>A0ABQ5DJG5_9ASTR</name>
<sequence length="209" mass="22732">MAEVEEAAVRGRSSIERGFLTTNGKGSGNSVKVKGPSMDDGLDVGNGGEASGSVTSNVGNSPSPTSNVPNLISFATKVKGNTSHKNVNFRPLFTSAGNGLDVHVPKELVSVMNERLNNIVYRFFLSKRVVYPVVENYVKNTWGKFVLVFSIWKAFGGNTRELGSFREETDKTTNLHQHLSRISTQKLETASQITRDAVTTHLKTASQDL</sequence>
<evidence type="ECO:0000313" key="2">
    <source>
        <dbReference type="EMBL" id="GJT38428.1"/>
    </source>
</evidence>
<accession>A0ABQ5DJG5</accession>
<keyword evidence="3" id="KW-1185">Reference proteome</keyword>
<comment type="caution">
    <text evidence="2">The sequence shown here is derived from an EMBL/GenBank/DDBJ whole genome shotgun (WGS) entry which is preliminary data.</text>
</comment>
<reference evidence="2" key="1">
    <citation type="journal article" date="2022" name="Int. J. Mol. Sci.">
        <title>Draft Genome of Tanacetum Coccineum: Genomic Comparison of Closely Related Tanacetum-Family Plants.</title>
        <authorList>
            <person name="Yamashiro T."/>
            <person name="Shiraishi A."/>
            <person name="Nakayama K."/>
            <person name="Satake H."/>
        </authorList>
    </citation>
    <scope>NUCLEOTIDE SEQUENCE</scope>
</reference>
<organism evidence="2 3">
    <name type="scientific">Tanacetum coccineum</name>
    <dbReference type="NCBI Taxonomy" id="301880"/>
    <lineage>
        <taxon>Eukaryota</taxon>
        <taxon>Viridiplantae</taxon>
        <taxon>Streptophyta</taxon>
        <taxon>Embryophyta</taxon>
        <taxon>Tracheophyta</taxon>
        <taxon>Spermatophyta</taxon>
        <taxon>Magnoliopsida</taxon>
        <taxon>eudicotyledons</taxon>
        <taxon>Gunneridae</taxon>
        <taxon>Pentapetalae</taxon>
        <taxon>asterids</taxon>
        <taxon>campanulids</taxon>
        <taxon>Asterales</taxon>
        <taxon>Asteraceae</taxon>
        <taxon>Asteroideae</taxon>
        <taxon>Anthemideae</taxon>
        <taxon>Anthemidinae</taxon>
        <taxon>Tanacetum</taxon>
    </lineage>
</organism>